<organism evidence="1 2">
    <name type="scientific">Hyaloscypha bicolor E</name>
    <dbReference type="NCBI Taxonomy" id="1095630"/>
    <lineage>
        <taxon>Eukaryota</taxon>
        <taxon>Fungi</taxon>
        <taxon>Dikarya</taxon>
        <taxon>Ascomycota</taxon>
        <taxon>Pezizomycotina</taxon>
        <taxon>Leotiomycetes</taxon>
        <taxon>Helotiales</taxon>
        <taxon>Hyaloscyphaceae</taxon>
        <taxon>Hyaloscypha</taxon>
        <taxon>Hyaloscypha bicolor</taxon>
    </lineage>
</organism>
<evidence type="ECO:0000313" key="1">
    <source>
        <dbReference type="EMBL" id="PMD62451.1"/>
    </source>
</evidence>
<dbReference type="InterPro" id="IPR011047">
    <property type="entry name" value="Quinoprotein_ADH-like_sf"/>
</dbReference>
<dbReference type="InterPro" id="IPR015943">
    <property type="entry name" value="WD40/YVTN_repeat-like_dom_sf"/>
</dbReference>
<dbReference type="RefSeq" id="XP_024739355.1">
    <property type="nucleotide sequence ID" value="XM_024885716.1"/>
</dbReference>
<name>A0A2J6THH5_9HELO</name>
<dbReference type="OrthoDB" id="416253at2759"/>
<proteinExistence type="predicted"/>
<dbReference type="AlphaFoldDB" id="A0A2J6THH5"/>
<gene>
    <name evidence="1" type="ORF">K444DRAFT_651542</name>
</gene>
<accession>A0A2J6THH5</accession>
<dbReference type="SUPFAM" id="SSF50998">
    <property type="entry name" value="Quinoprotein alcohol dehydrogenase-like"/>
    <property type="match status" value="1"/>
</dbReference>
<dbReference type="STRING" id="1095630.A0A2J6THH5"/>
<dbReference type="EMBL" id="KZ613783">
    <property type="protein sequence ID" value="PMD62451.1"/>
    <property type="molecule type" value="Genomic_DNA"/>
</dbReference>
<keyword evidence="2" id="KW-1185">Reference proteome</keyword>
<dbReference type="PANTHER" id="PTHR32303">
    <property type="entry name" value="QUINOPROTEIN ALCOHOL DEHYDROGENASE (CYTOCHROME C)"/>
    <property type="match status" value="1"/>
</dbReference>
<protein>
    <recommendedName>
        <fullName evidence="3">Quino protein alcohol dehydrogenase-like protein</fullName>
    </recommendedName>
</protein>
<sequence>MHKRGMHGQCPPSDIPEPFTQWSGWGGNYHNNAWASQNRQISSSNIKSAIASCNVSYHIGVSATPVVFGNTQVNVTDIIENYASFITIPFGPHPVSRTSPQIEVVMMSPKFFDGMLFIGASSVEENLTLQPTYPCCSALGWSGAALWGSQPAIDTNRRQVFVATGNSYSLPEVIIQCQHDTQNIAAVVQGLVPDSCLPADIWQESVLAIDIDLGIMNWVHQLPPLDAYSAGCGFPGIRPPNITLCPEVPGLDTSFAMAPAFVLGSSSTPYEWESYAMSAQAGTIFWTTVTSPDGIGGGLSWGLAVVDSRVYFVATNSGEETWRMQPSNEGGLVATDKATGVVLLDHWLSKNFHRGVAIQDRYILFGTGYWGFGSPGDAPGAINVMRVG</sequence>
<evidence type="ECO:0000313" key="2">
    <source>
        <dbReference type="Proteomes" id="UP000235371"/>
    </source>
</evidence>
<dbReference type="GeneID" id="36593793"/>
<dbReference type="PANTHER" id="PTHR32303:SF10">
    <property type="entry name" value="OUTER MEMBRANE PROTEIN ASSEMBLY FACTOR BAMB"/>
    <property type="match status" value="1"/>
</dbReference>
<dbReference type="InParanoid" id="A0A2J6THH5"/>
<evidence type="ECO:0008006" key="3">
    <source>
        <dbReference type="Google" id="ProtNLM"/>
    </source>
</evidence>
<dbReference type="Proteomes" id="UP000235371">
    <property type="component" value="Unassembled WGS sequence"/>
</dbReference>
<reference evidence="1 2" key="1">
    <citation type="submission" date="2016-04" db="EMBL/GenBank/DDBJ databases">
        <title>A degradative enzymes factory behind the ericoid mycorrhizal symbiosis.</title>
        <authorList>
            <consortium name="DOE Joint Genome Institute"/>
            <person name="Martino E."/>
            <person name="Morin E."/>
            <person name="Grelet G."/>
            <person name="Kuo A."/>
            <person name="Kohler A."/>
            <person name="Daghino S."/>
            <person name="Barry K."/>
            <person name="Choi C."/>
            <person name="Cichocki N."/>
            <person name="Clum A."/>
            <person name="Copeland A."/>
            <person name="Hainaut M."/>
            <person name="Haridas S."/>
            <person name="Labutti K."/>
            <person name="Lindquist E."/>
            <person name="Lipzen A."/>
            <person name="Khouja H.-R."/>
            <person name="Murat C."/>
            <person name="Ohm R."/>
            <person name="Olson A."/>
            <person name="Spatafora J."/>
            <person name="Veneault-Fourrey C."/>
            <person name="Henrissat B."/>
            <person name="Grigoriev I."/>
            <person name="Martin F."/>
            <person name="Perotto S."/>
        </authorList>
    </citation>
    <scope>NUCLEOTIDE SEQUENCE [LARGE SCALE GENOMIC DNA]</scope>
    <source>
        <strain evidence="1 2">E</strain>
    </source>
</reference>
<dbReference type="Gene3D" id="2.130.10.10">
    <property type="entry name" value="YVTN repeat-like/Quinoprotein amine dehydrogenase"/>
    <property type="match status" value="1"/>
</dbReference>